<dbReference type="CDD" id="cd12797">
    <property type="entry name" value="M23_peptidase"/>
    <property type="match status" value="1"/>
</dbReference>
<feature type="chain" id="PRO_5009523984" description="Peptidase M23 domain-containing protein" evidence="1">
    <location>
        <begin position="26"/>
        <end position="435"/>
    </location>
</feature>
<dbReference type="InterPro" id="IPR036366">
    <property type="entry name" value="PGBDSf"/>
</dbReference>
<proteinExistence type="predicted"/>
<accession>A0A1F6DWR9</accession>
<dbReference type="EMBL" id="MFLK01000029">
    <property type="protein sequence ID" value="OGG65871.1"/>
    <property type="molecule type" value="Genomic_DNA"/>
</dbReference>
<dbReference type="GO" id="GO:0004222">
    <property type="term" value="F:metalloendopeptidase activity"/>
    <property type="evidence" value="ECO:0007669"/>
    <property type="project" value="TreeGrafter"/>
</dbReference>
<protein>
    <recommendedName>
        <fullName evidence="6">Peptidase M23 domain-containing protein</fullName>
    </recommendedName>
</protein>
<dbReference type="Proteomes" id="UP000177652">
    <property type="component" value="Unassembled WGS sequence"/>
</dbReference>
<dbReference type="PANTHER" id="PTHR21666">
    <property type="entry name" value="PEPTIDASE-RELATED"/>
    <property type="match status" value="1"/>
</dbReference>
<dbReference type="InterPro" id="IPR016047">
    <property type="entry name" value="M23ase_b-sheet_dom"/>
</dbReference>
<evidence type="ECO:0000259" key="3">
    <source>
        <dbReference type="Pfam" id="PF01551"/>
    </source>
</evidence>
<feature type="signal peptide" evidence="1">
    <location>
        <begin position="1"/>
        <end position="25"/>
    </location>
</feature>
<dbReference type="Gene3D" id="1.10.101.10">
    <property type="entry name" value="PGBD-like superfamily/PGBD"/>
    <property type="match status" value="2"/>
</dbReference>
<dbReference type="InterPro" id="IPR002477">
    <property type="entry name" value="Peptidoglycan-bd-like"/>
</dbReference>
<dbReference type="InterPro" id="IPR050570">
    <property type="entry name" value="Cell_wall_metabolism_enzyme"/>
</dbReference>
<feature type="domain" description="Peptidoglycan binding-like" evidence="2">
    <location>
        <begin position="366"/>
        <end position="430"/>
    </location>
</feature>
<evidence type="ECO:0000313" key="5">
    <source>
        <dbReference type="Proteomes" id="UP000177652"/>
    </source>
</evidence>
<sequence length="435" mass="45526">MKKISRLAAPVLVFAFVFAPLLASAQATTSDYSRYSDWRRQNYESQQKIDALGTVAVQNLPMPVLFGPVQMLHNYGELRVSGRTHEGEDIMAPKGTPIVSPTVAVVTRVDYGAGEGNAIYTANPGGERFIYYHLDRVAEGIAAGQTLARGDLIGYVGNTGDASGGAAHLHFEIRTSNGNTPSDPFPRLTPEFTPEERMTYLAKILGQTTDPNALAQFLVSNFRSSFLAAQARGAALPPLIAGFLTSTPVTTSPTTGSSLPSGDLAIGSSGIAVVQLQQFLITKRIGAKAVSLSYAGPTGYFGSMTQAALIEYQTVVGISPANGYYGPSTQALVLASPAPVVVTPAPQPATSGTIFVLTRDLSLGTSGADVKGLQQLLNRIGYTVAATGAGSAGQETAYFGPATRSAVIKYQAAQSVPVTGYVGLLTRASLVLLRT</sequence>
<dbReference type="SUPFAM" id="SSF51261">
    <property type="entry name" value="Duplicated hybrid motif"/>
    <property type="match status" value="1"/>
</dbReference>
<dbReference type="PANTHER" id="PTHR21666:SF268">
    <property type="entry name" value="PEPTIDASE M23 DOMAIN-CONTAINING PROTEIN"/>
    <property type="match status" value="1"/>
</dbReference>
<reference evidence="4 5" key="1">
    <citation type="journal article" date="2016" name="Nat. Commun.">
        <title>Thousands of microbial genomes shed light on interconnected biogeochemical processes in an aquifer system.</title>
        <authorList>
            <person name="Anantharaman K."/>
            <person name="Brown C.T."/>
            <person name="Hug L.A."/>
            <person name="Sharon I."/>
            <person name="Castelle C.J."/>
            <person name="Probst A.J."/>
            <person name="Thomas B.C."/>
            <person name="Singh A."/>
            <person name="Wilkins M.J."/>
            <person name="Karaoz U."/>
            <person name="Brodie E.L."/>
            <person name="Williams K.H."/>
            <person name="Hubbard S.S."/>
            <person name="Banfield J.F."/>
        </authorList>
    </citation>
    <scope>NUCLEOTIDE SEQUENCE [LARGE SCALE GENOMIC DNA]</scope>
</reference>
<dbReference type="AlphaFoldDB" id="A0A1F6DWR9"/>
<organism evidence="4 5">
    <name type="scientific">Candidatus Kaiserbacteria bacterium RIFCSPHIGHO2_02_FULL_55_20</name>
    <dbReference type="NCBI Taxonomy" id="1798497"/>
    <lineage>
        <taxon>Bacteria</taxon>
        <taxon>Candidatus Kaiseribacteriota</taxon>
    </lineage>
</organism>
<dbReference type="STRING" id="1798497.A3D71_00685"/>
<dbReference type="InterPro" id="IPR036365">
    <property type="entry name" value="PGBD-like_sf"/>
</dbReference>
<name>A0A1F6DWR9_9BACT</name>
<gene>
    <name evidence="4" type="ORF">A3D71_00685</name>
</gene>
<dbReference type="SUPFAM" id="SSF47090">
    <property type="entry name" value="PGBD-like"/>
    <property type="match status" value="2"/>
</dbReference>
<evidence type="ECO:0008006" key="6">
    <source>
        <dbReference type="Google" id="ProtNLM"/>
    </source>
</evidence>
<dbReference type="Pfam" id="PF01471">
    <property type="entry name" value="PG_binding_1"/>
    <property type="match status" value="2"/>
</dbReference>
<dbReference type="Pfam" id="PF01551">
    <property type="entry name" value="Peptidase_M23"/>
    <property type="match status" value="1"/>
</dbReference>
<evidence type="ECO:0000313" key="4">
    <source>
        <dbReference type="EMBL" id="OGG65871.1"/>
    </source>
</evidence>
<dbReference type="Gene3D" id="2.70.70.10">
    <property type="entry name" value="Glucose Permease (Domain IIA)"/>
    <property type="match status" value="1"/>
</dbReference>
<evidence type="ECO:0000256" key="1">
    <source>
        <dbReference type="SAM" id="SignalP"/>
    </source>
</evidence>
<feature type="domain" description="Peptidoglycan binding-like" evidence="2">
    <location>
        <begin position="272"/>
        <end position="331"/>
    </location>
</feature>
<keyword evidence="1" id="KW-0732">Signal</keyword>
<comment type="caution">
    <text evidence="4">The sequence shown here is derived from an EMBL/GenBank/DDBJ whole genome shotgun (WGS) entry which is preliminary data.</text>
</comment>
<feature type="domain" description="M23ase beta-sheet core" evidence="3">
    <location>
        <begin position="84"/>
        <end position="180"/>
    </location>
</feature>
<evidence type="ECO:0000259" key="2">
    <source>
        <dbReference type="Pfam" id="PF01471"/>
    </source>
</evidence>
<dbReference type="InterPro" id="IPR011055">
    <property type="entry name" value="Dup_hybrid_motif"/>
</dbReference>